<organism evidence="2 3">
    <name type="scientific">Burkholderia singularis</name>
    <dbReference type="NCBI Taxonomy" id="1503053"/>
    <lineage>
        <taxon>Bacteria</taxon>
        <taxon>Pseudomonadati</taxon>
        <taxon>Pseudomonadota</taxon>
        <taxon>Betaproteobacteria</taxon>
        <taxon>Burkholderiales</taxon>
        <taxon>Burkholderiaceae</taxon>
        <taxon>Burkholderia</taxon>
        <taxon>pseudomallei group</taxon>
    </lineage>
</organism>
<dbReference type="EMBL" id="FXAN01000033">
    <property type="protein sequence ID" value="SMF98646.1"/>
    <property type="molecule type" value="Genomic_DNA"/>
</dbReference>
<proteinExistence type="predicted"/>
<feature type="region of interest" description="Disordered" evidence="1">
    <location>
        <begin position="1"/>
        <end position="24"/>
    </location>
</feature>
<accession>A0A238H0B1</accession>
<protein>
    <submittedName>
        <fullName evidence="2">Uncharacterized protein</fullName>
    </submittedName>
</protein>
<name>A0A238H0B1_9BURK</name>
<evidence type="ECO:0000313" key="2">
    <source>
        <dbReference type="EMBL" id="SMF98646.1"/>
    </source>
</evidence>
<dbReference type="AlphaFoldDB" id="A0A238H0B1"/>
<dbReference type="Proteomes" id="UP000198460">
    <property type="component" value="Unassembled WGS sequence"/>
</dbReference>
<sequence>MSAAQFSGSETPAGRAVDAGRGPRIGAALSDRPGAFAAGFAGALGGRV</sequence>
<gene>
    <name evidence="2" type="ORF">BSIN_1927</name>
</gene>
<evidence type="ECO:0000313" key="3">
    <source>
        <dbReference type="Proteomes" id="UP000198460"/>
    </source>
</evidence>
<evidence type="ECO:0000256" key="1">
    <source>
        <dbReference type="SAM" id="MobiDB-lite"/>
    </source>
</evidence>
<feature type="compositionally biased region" description="Polar residues" evidence="1">
    <location>
        <begin position="1"/>
        <end position="10"/>
    </location>
</feature>
<reference evidence="2 3" key="1">
    <citation type="submission" date="2017-04" db="EMBL/GenBank/DDBJ databases">
        <authorList>
            <person name="Afonso C.L."/>
            <person name="Miller P.J."/>
            <person name="Scott M.A."/>
            <person name="Spackman E."/>
            <person name="Goraichik I."/>
            <person name="Dimitrov K.M."/>
            <person name="Suarez D.L."/>
            <person name="Swayne D.E."/>
        </authorList>
    </citation>
    <scope>NUCLEOTIDE SEQUENCE [LARGE SCALE GENOMIC DNA]</scope>
    <source>
        <strain evidence="2">LMG 28154</strain>
    </source>
</reference>